<feature type="binding site" evidence="7">
    <location>
        <position position="63"/>
    </location>
    <ligand>
        <name>Zn(2+)</name>
        <dbReference type="ChEBI" id="CHEBI:29105"/>
    </ligand>
</feature>
<feature type="transmembrane region" description="Helical" evidence="8">
    <location>
        <begin position="12"/>
        <end position="32"/>
    </location>
</feature>
<dbReference type="GO" id="GO:0140911">
    <property type="term" value="F:pore-forming activity"/>
    <property type="evidence" value="ECO:0007669"/>
    <property type="project" value="InterPro"/>
</dbReference>
<evidence type="ECO:0000256" key="2">
    <source>
        <dbReference type="ARBA" id="ARBA00008488"/>
    </source>
</evidence>
<keyword evidence="10" id="KW-1185">Reference proteome</keyword>
<keyword evidence="7" id="KW-0862">Zinc</keyword>
<feature type="transmembrane region" description="Helical" evidence="8">
    <location>
        <begin position="131"/>
        <end position="147"/>
    </location>
</feature>
<evidence type="ECO:0000256" key="4">
    <source>
        <dbReference type="ARBA" id="ARBA00022692"/>
    </source>
</evidence>
<reference evidence="9 10" key="1">
    <citation type="submission" date="2017-04" db="EMBL/GenBank/DDBJ databases">
        <title>A new member of the family Flavobacteriaceae isolated from ascidians.</title>
        <authorList>
            <person name="Chen L."/>
        </authorList>
    </citation>
    <scope>NUCLEOTIDE SEQUENCE [LARGE SCALE GENOMIC DNA]</scope>
    <source>
        <strain evidence="9 10">HQA918</strain>
    </source>
</reference>
<dbReference type="PANTHER" id="PTHR20855:SF3">
    <property type="entry name" value="LD03007P"/>
    <property type="match status" value="1"/>
</dbReference>
<protein>
    <submittedName>
        <fullName evidence="9">Hemolysin III family protein</fullName>
    </submittedName>
</protein>
<dbReference type="PANTHER" id="PTHR20855">
    <property type="entry name" value="ADIPOR/PROGESTIN RECEPTOR-RELATED"/>
    <property type="match status" value="1"/>
</dbReference>
<evidence type="ECO:0000256" key="8">
    <source>
        <dbReference type="SAM" id="Phobius"/>
    </source>
</evidence>
<keyword evidence="6 8" id="KW-0472">Membrane</keyword>
<dbReference type="GO" id="GO:0005886">
    <property type="term" value="C:plasma membrane"/>
    <property type="evidence" value="ECO:0007669"/>
    <property type="project" value="UniProtKB-SubCell"/>
</dbReference>
<evidence type="ECO:0000256" key="7">
    <source>
        <dbReference type="PIRSR" id="PIRSR604254-1"/>
    </source>
</evidence>
<name>A0A2A4G3F0_9FLAO</name>
<comment type="caution">
    <text evidence="9">The sequence shown here is derived from an EMBL/GenBank/DDBJ whole genome shotgun (WGS) entry which is preliminary data.</text>
</comment>
<dbReference type="InterPro" id="IPR005744">
    <property type="entry name" value="Hy-lIII"/>
</dbReference>
<proteinExistence type="inferred from homology"/>
<dbReference type="RefSeq" id="WP_097443576.1">
    <property type="nucleotide sequence ID" value="NZ_NBWU01000008.1"/>
</dbReference>
<feature type="transmembrane region" description="Helical" evidence="8">
    <location>
        <begin position="104"/>
        <end position="124"/>
    </location>
</feature>
<gene>
    <name evidence="9" type="ORF">B7P33_17785</name>
</gene>
<feature type="transmembrane region" description="Helical" evidence="8">
    <location>
        <begin position="38"/>
        <end position="59"/>
    </location>
</feature>
<comment type="subcellular location">
    <subcellularLocation>
        <location evidence="1">Cell membrane</location>
        <topology evidence="1">Multi-pass membrane protein</topology>
    </subcellularLocation>
</comment>
<dbReference type="GO" id="GO:0046872">
    <property type="term" value="F:metal ion binding"/>
    <property type="evidence" value="ECO:0007669"/>
    <property type="project" value="UniProtKB-KW"/>
</dbReference>
<dbReference type="AlphaFoldDB" id="A0A2A4G3F0"/>
<dbReference type="InterPro" id="IPR004254">
    <property type="entry name" value="AdipoR/HlyIII-related"/>
</dbReference>
<dbReference type="Proteomes" id="UP000219559">
    <property type="component" value="Unassembled WGS sequence"/>
</dbReference>
<keyword evidence="7" id="KW-0479">Metal-binding</keyword>
<evidence type="ECO:0000256" key="3">
    <source>
        <dbReference type="ARBA" id="ARBA00022475"/>
    </source>
</evidence>
<dbReference type="NCBIfam" id="TIGR01065">
    <property type="entry name" value="hlyIII"/>
    <property type="match status" value="1"/>
</dbReference>
<evidence type="ECO:0000313" key="10">
    <source>
        <dbReference type="Proteomes" id="UP000219559"/>
    </source>
</evidence>
<evidence type="ECO:0000256" key="5">
    <source>
        <dbReference type="ARBA" id="ARBA00022989"/>
    </source>
</evidence>
<comment type="similarity">
    <text evidence="2">Belongs to the UPF0073 (Hly-III) family.</text>
</comment>
<dbReference type="EMBL" id="NBWU01000008">
    <property type="protein sequence ID" value="PCE62490.1"/>
    <property type="molecule type" value="Genomic_DNA"/>
</dbReference>
<keyword evidence="5 8" id="KW-1133">Transmembrane helix</keyword>
<dbReference type="Pfam" id="PF03006">
    <property type="entry name" value="HlyIII"/>
    <property type="match status" value="1"/>
</dbReference>
<feature type="transmembrane region" description="Helical" evidence="8">
    <location>
        <begin position="159"/>
        <end position="178"/>
    </location>
</feature>
<sequence>MDQIDPKEERLNVITHALGAILAAIGFVLLLVKNSNKTEYATLAVVLFGLSAVILFTYSTLYHAASGAMIRRKWRIMDHVSIYLLIAGTYSPMALISLEQGNGWLIFGIVWTIALIGAILKLFFTGRFGKISLALYLAMGWLVVFDFKNLKEGLSATGLELIFLGGAFYTLGAVFYAIKKIPYNHAIWHVFVLAGWASHWAAIYFEVV</sequence>
<feature type="binding site" evidence="7">
    <location>
        <position position="189"/>
    </location>
    <ligand>
        <name>Zn(2+)</name>
        <dbReference type="ChEBI" id="CHEBI:29105"/>
    </ligand>
</feature>
<keyword evidence="4 8" id="KW-0812">Transmembrane</keyword>
<evidence type="ECO:0000313" key="9">
    <source>
        <dbReference type="EMBL" id="PCE62490.1"/>
    </source>
</evidence>
<keyword evidence="3" id="KW-1003">Cell membrane</keyword>
<accession>A0A2A4G3F0</accession>
<evidence type="ECO:0000256" key="6">
    <source>
        <dbReference type="ARBA" id="ARBA00023136"/>
    </source>
</evidence>
<feature type="transmembrane region" description="Helical" evidence="8">
    <location>
        <begin position="185"/>
        <end position="205"/>
    </location>
</feature>
<feature type="binding site" evidence="7">
    <location>
        <position position="185"/>
    </location>
    <ligand>
        <name>Zn(2+)</name>
        <dbReference type="ChEBI" id="CHEBI:29105"/>
    </ligand>
</feature>
<evidence type="ECO:0000256" key="1">
    <source>
        <dbReference type="ARBA" id="ARBA00004651"/>
    </source>
</evidence>
<dbReference type="OrthoDB" id="9813689at2"/>
<feature type="transmembrane region" description="Helical" evidence="8">
    <location>
        <begin position="80"/>
        <end position="98"/>
    </location>
</feature>
<organism evidence="9 10">
    <name type="scientific">Sediminicola luteus</name>
    <dbReference type="NCBI Taxonomy" id="319238"/>
    <lineage>
        <taxon>Bacteria</taxon>
        <taxon>Pseudomonadati</taxon>
        <taxon>Bacteroidota</taxon>
        <taxon>Flavobacteriia</taxon>
        <taxon>Flavobacteriales</taxon>
        <taxon>Flavobacteriaceae</taxon>
        <taxon>Sediminicola</taxon>
    </lineage>
</organism>